<dbReference type="EMBL" id="ATBP01000808">
    <property type="protein sequence ID" value="ETR68874.1"/>
    <property type="molecule type" value="Genomic_DNA"/>
</dbReference>
<sequence>MLYPNESPFIMDNEPYVDVLEIEDEIKQQFSNAFGNDIVIKIHAGEYPSIISVLLYLKNPEAEGVKDLKRKIENDYAAKKLRVSIAILDN</sequence>
<protein>
    <submittedName>
        <fullName evidence="1">Uncharacterized protein</fullName>
    </submittedName>
</protein>
<evidence type="ECO:0000313" key="1">
    <source>
        <dbReference type="EMBL" id="ETR68874.1"/>
    </source>
</evidence>
<organism evidence="1 2">
    <name type="scientific">Candidatus Magnetoglobus multicellularis str. Araruama</name>
    <dbReference type="NCBI Taxonomy" id="890399"/>
    <lineage>
        <taxon>Bacteria</taxon>
        <taxon>Pseudomonadati</taxon>
        <taxon>Thermodesulfobacteriota</taxon>
        <taxon>Desulfobacteria</taxon>
        <taxon>Desulfobacterales</taxon>
        <taxon>Desulfobacteraceae</taxon>
        <taxon>Candidatus Magnetoglobus</taxon>
    </lineage>
</organism>
<gene>
    <name evidence="1" type="ORF">OMM_10090</name>
</gene>
<proteinExistence type="predicted"/>
<evidence type="ECO:0000313" key="2">
    <source>
        <dbReference type="Proteomes" id="UP000189670"/>
    </source>
</evidence>
<comment type="caution">
    <text evidence="1">The sequence shown here is derived from an EMBL/GenBank/DDBJ whole genome shotgun (WGS) entry which is preliminary data.</text>
</comment>
<name>A0A1V1P250_9BACT</name>
<reference evidence="2" key="1">
    <citation type="submission" date="2012-11" db="EMBL/GenBank/DDBJ databases">
        <authorList>
            <person name="Lucero-Rivera Y.E."/>
            <person name="Tovar-Ramirez D."/>
        </authorList>
    </citation>
    <scope>NUCLEOTIDE SEQUENCE [LARGE SCALE GENOMIC DNA]</scope>
    <source>
        <strain evidence="2">Araruama</strain>
    </source>
</reference>
<dbReference type="AlphaFoldDB" id="A0A1V1P250"/>
<accession>A0A1V1P250</accession>
<dbReference type="Proteomes" id="UP000189670">
    <property type="component" value="Unassembled WGS sequence"/>
</dbReference>